<reference evidence="1 2" key="1">
    <citation type="journal article" date="2020" name="Phytopathology">
        <title>A high-quality genome resource of Botrytis fragariae, a new and rapidly spreading fungal pathogen causing strawberry gray mold in the U.S.A.</title>
        <authorList>
            <person name="Wu Y."/>
            <person name="Saski C.A."/>
            <person name="Schnabel G."/>
            <person name="Xiao S."/>
            <person name="Hu M."/>
        </authorList>
    </citation>
    <scope>NUCLEOTIDE SEQUENCE [LARGE SCALE GENOMIC DNA]</scope>
    <source>
        <strain evidence="1 2">BVB16</strain>
    </source>
</reference>
<evidence type="ECO:0000313" key="2">
    <source>
        <dbReference type="Proteomes" id="UP000531561"/>
    </source>
</evidence>
<gene>
    <name evidence="1" type="ORF">Bfra_006861</name>
</gene>
<dbReference type="GeneID" id="59260924"/>
<proteinExistence type="predicted"/>
<sequence length="66" mass="7816">MALRFRYWNSSAESATVQTVFLTPNNYREALLRSFRFTSYIPVANDCLAIFRKDKEKEVQMTISCW</sequence>
<protein>
    <submittedName>
        <fullName evidence="1">Uncharacterized protein</fullName>
    </submittedName>
</protein>
<dbReference type="EMBL" id="JABFCT010000001">
    <property type="protein sequence ID" value="KAF5879654.1"/>
    <property type="molecule type" value="Genomic_DNA"/>
</dbReference>
<dbReference type="AlphaFoldDB" id="A0A8H6B582"/>
<dbReference type="RefSeq" id="XP_037198598.1">
    <property type="nucleotide sequence ID" value="XM_037337232.1"/>
</dbReference>
<comment type="caution">
    <text evidence="1">The sequence shown here is derived from an EMBL/GenBank/DDBJ whole genome shotgun (WGS) entry which is preliminary data.</text>
</comment>
<organism evidence="1 2">
    <name type="scientific">Botrytis fragariae</name>
    <dbReference type="NCBI Taxonomy" id="1964551"/>
    <lineage>
        <taxon>Eukaryota</taxon>
        <taxon>Fungi</taxon>
        <taxon>Dikarya</taxon>
        <taxon>Ascomycota</taxon>
        <taxon>Pezizomycotina</taxon>
        <taxon>Leotiomycetes</taxon>
        <taxon>Helotiales</taxon>
        <taxon>Sclerotiniaceae</taxon>
        <taxon>Botrytis</taxon>
    </lineage>
</organism>
<name>A0A8H6B582_9HELO</name>
<evidence type="ECO:0000313" key="1">
    <source>
        <dbReference type="EMBL" id="KAF5879654.1"/>
    </source>
</evidence>
<dbReference type="Proteomes" id="UP000531561">
    <property type="component" value="Unassembled WGS sequence"/>
</dbReference>
<accession>A0A8H6B582</accession>
<keyword evidence="2" id="KW-1185">Reference proteome</keyword>